<evidence type="ECO:0000256" key="2">
    <source>
        <dbReference type="ARBA" id="ARBA00008387"/>
    </source>
</evidence>
<evidence type="ECO:0000256" key="5">
    <source>
        <dbReference type="ARBA" id="ARBA00022837"/>
    </source>
</evidence>
<evidence type="ECO:0000256" key="4">
    <source>
        <dbReference type="ARBA" id="ARBA00022723"/>
    </source>
</evidence>
<dbReference type="InterPro" id="IPR008707">
    <property type="entry name" value="B-propeller_PilY1"/>
</dbReference>
<proteinExistence type="inferred from homology"/>
<dbReference type="SMART" id="SM00564">
    <property type="entry name" value="PQQ"/>
    <property type="match status" value="2"/>
</dbReference>
<reference evidence="8" key="1">
    <citation type="submission" date="2023-03" db="EMBL/GenBank/DDBJ databases">
        <title>Chitinimonas shenzhenensis gen. nov., sp. nov., a novel member of family Burkholderiaceae isolated from activated sludge collected in Shen Zhen, China.</title>
        <authorList>
            <person name="Wang X."/>
        </authorList>
    </citation>
    <scope>NUCLEOTIDE SEQUENCE</scope>
    <source>
        <strain evidence="8">DQS-5</strain>
    </source>
</reference>
<organism evidence="8 9">
    <name type="scientific">Parachitinimonas caeni</name>
    <dbReference type="NCBI Taxonomy" id="3031301"/>
    <lineage>
        <taxon>Bacteria</taxon>
        <taxon>Pseudomonadati</taxon>
        <taxon>Pseudomonadota</taxon>
        <taxon>Betaproteobacteria</taxon>
        <taxon>Neisseriales</taxon>
        <taxon>Chitinibacteraceae</taxon>
        <taxon>Parachitinimonas</taxon>
    </lineage>
</organism>
<keyword evidence="4" id="KW-0479">Metal-binding</keyword>
<dbReference type="EMBL" id="JARRAF010000002">
    <property type="protein sequence ID" value="MDK2122994.1"/>
    <property type="molecule type" value="Genomic_DNA"/>
</dbReference>
<sequence>MCSFALMSQPIIAADISNVPLGTLAANTSVKPNLMFILDDSGSMGQSYTPDWVNDVYCRQAYVNPNNNWVDTSSGNNWTDPALGITLRKPTGSCLFGSPPYASPYFNSQWYNPAIVYAPPKDAAGNDYPTQNSANTTAWTQVKVDGFGKQAFYSSYDNGSYDFYNYGATTKINLTTQFPIPIFCDTRGGTGGTGTCKENISDNNNATDDYAYPDTTSVTSATIYKFLNYKGTAPYYYNITSDRYCTDDSFNSCTSSSTPTGSYTVPARYVWCKDTGLTQCRARRSDNAYNKVSFFGATIPAVTGAKGTGTLTISSAGDTTYPTKTTVTSIVINGVDILGAPVSVTAINNSTKRTNLASAIAAQINSFVSSKDYTATSSSNVVTIKGAVNGVVYNGSISVSAADVTDTTGASFGFTTSPASGGFSVLGGTSSAKGSTTFDVTKAGDASYPSITQVSSIKVNGVEILGGPVSVSGINSSTKQSSLETAIANKITSYTSSPDYTGSISSSKVKITAVANGSDKNGTVTITATDTFDSSVPISHTVTIGTTSVSGGVDDVPSASVPASRFNRVDIVSSNNSYPKAITRTDCAGATCTYAEEMTNFANWFSYYRSRLQTMKSAAGQAFSTITNAYRVGFITINVNSSAEFLGLDTFEGTQRTNWYTKFYDQTPGSSTPLREALSRVGRYFAGKTSGINAVTSGSTAIQYACQKNYALLTTDGYWNGNTSQDLSGSEIVNTDNNSAATATVTDAASGATSTIKTSSRDDGVYDGALSGSTKTLADVAQYYYLTDLIADTDPRGKNVVPLSADDPVNWQHMVTYSLGLGVDGRLKYQSDYKTSASGDFAKIRTGGTGCEWQATSSETCDWPVPAANADTAVDDLWHAAVNGRGKYFSAKSADQVVAGLKEIVASIQVVTGAASSAATSSPVITQTDNYVYVTTYRTGKWDGQISAYTINPDTAAVSATPKWAAQELLNTKGAASRKIYTQNGTGGRIDFSWSGLDGSAKSYFQSKCSAMSQCATLTGADQTKVNNGQELVDFLRGDKTNEALFRTRDYILGDLVNSSPVFVDTPNRNYTDSGYLGSGGYKEGNASRKGVLYAAGNDGMLHAFDGSTGDELWAYVPRMLLSGMYVLGDAEYSTLHRYFVDGQLTAEDVYDTNDNKWKTILVVGLGAGGKGYFALDVTDPDEPKPLWEFCNSSSLCAKSDSDMGYAFGNPVITKRPTDGKWVTYVTSGYAQGTTQAGRLYMLDAIKGDVLNETASGTDGLGKIAGYVEFYDQNNTAKKIYGGDLTGKVYAFDVTTATPTVAQIATLSSSGIAQPVTTTPIVTTCLGKRLVLVGTGQYLGVGDVSNTQTQSFYGFRDDIPAARQTLNGSSSMIKQTIDFTNLTVSNNSVDINTHDGWYVDFQSGTGERVNVDPILGSGITFVPTNIPTTTPQACEYGGKSRGYVMDYCSGKGLQQGFEAPQLVVGATKVYFSTTSKTSLGVLLTYATGPLKAIDLGTGLATPATGGKRSSWRELVPN</sequence>
<comment type="subcellular location">
    <subcellularLocation>
        <location evidence="1">Fimbrium</location>
    </subcellularLocation>
</comment>
<evidence type="ECO:0000256" key="6">
    <source>
        <dbReference type="ARBA" id="ARBA00023263"/>
    </source>
</evidence>
<evidence type="ECO:0000313" key="9">
    <source>
        <dbReference type="Proteomes" id="UP001172778"/>
    </source>
</evidence>
<comment type="similarity">
    <text evidence="2">Belongs to the PilY1 family.</text>
</comment>
<keyword evidence="3" id="KW-1029">Fimbrium biogenesis</keyword>
<keyword evidence="5" id="KW-0106">Calcium</keyword>
<comment type="caution">
    <text evidence="8">The sequence shown here is derived from an EMBL/GenBank/DDBJ whole genome shotgun (WGS) entry which is preliminary data.</text>
</comment>
<dbReference type="InterPro" id="IPR011047">
    <property type="entry name" value="Quinoprotein_ADH-like_sf"/>
</dbReference>
<keyword evidence="6" id="KW-0281">Fimbrium</keyword>
<evidence type="ECO:0000256" key="3">
    <source>
        <dbReference type="ARBA" id="ARBA00022558"/>
    </source>
</evidence>
<dbReference type="InterPro" id="IPR018391">
    <property type="entry name" value="PQQ_b-propeller_rpt"/>
</dbReference>
<gene>
    <name evidence="8" type="ORF">PZA18_02885</name>
</gene>
<dbReference type="Pfam" id="PF05567">
    <property type="entry name" value="T4P_PilY1"/>
    <property type="match status" value="1"/>
</dbReference>
<dbReference type="SUPFAM" id="SSF50998">
    <property type="entry name" value="Quinoprotein alcohol dehydrogenase-like"/>
    <property type="match status" value="1"/>
</dbReference>
<accession>A0ABT7DT74</accession>
<evidence type="ECO:0000313" key="8">
    <source>
        <dbReference type="EMBL" id="MDK2122994.1"/>
    </source>
</evidence>
<evidence type="ECO:0000259" key="7">
    <source>
        <dbReference type="Pfam" id="PF05567"/>
    </source>
</evidence>
<keyword evidence="9" id="KW-1185">Reference proteome</keyword>
<dbReference type="RefSeq" id="WP_284099280.1">
    <property type="nucleotide sequence ID" value="NZ_JARRAF010000002.1"/>
</dbReference>
<protein>
    <submittedName>
        <fullName evidence="8">PilC/PilY family type IV pilus protein</fullName>
    </submittedName>
</protein>
<evidence type="ECO:0000256" key="1">
    <source>
        <dbReference type="ARBA" id="ARBA00004561"/>
    </source>
</evidence>
<feature type="domain" description="PilY1 beta-propeller" evidence="7">
    <location>
        <begin position="1053"/>
        <end position="1379"/>
    </location>
</feature>
<dbReference type="Proteomes" id="UP001172778">
    <property type="component" value="Unassembled WGS sequence"/>
</dbReference>
<name>A0ABT7DT74_9NEIS</name>